<dbReference type="PANTHER" id="PTHR11505">
    <property type="entry name" value="L1 TRANSPOSABLE ELEMENT-RELATED"/>
    <property type="match status" value="1"/>
</dbReference>
<reference evidence="3" key="1">
    <citation type="submission" date="2025-08" db="UniProtKB">
        <authorList>
            <consortium name="Ensembl"/>
        </authorList>
    </citation>
    <scope>IDENTIFICATION</scope>
</reference>
<protein>
    <recommendedName>
        <fullName evidence="5">L1 transposable element RRM domain-containing protein</fullName>
    </recommendedName>
</protein>
<evidence type="ECO:0000256" key="2">
    <source>
        <dbReference type="SAM" id="MobiDB-lite"/>
    </source>
</evidence>
<reference evidence="3" key="2">
    <citation type="submission" date="2025-09" db="UniProtKB">
        <authorList>
            <consortium name="Ensembl"/>
        </authorList>
    </citation>
    <scope>IDENTIFICATION</scope>
</reference>
<evidence type="ECO:0008006" key="5">
    <source>
        <dbReference type="Google" id="ProtNLM"/>
    </source>
</evidence>
<dbReference type="OMA" id="DNATEYM"/>
<dbReference type="InterPro" id="IPR042566">
    <property type="entry name" value="L1_C"/>
</dbReference>
<organism evidence="3 4">
    <name type="scientific">Gadus morhua</name>
    <name type="common">Atlantic cod</name>
    <dbReference type="NCBI Taxonomy" id="8049"/>
    <lineage>
        <taxon>Eukaryota</taxon>
        <taxon>Metazoa</taxon>
        <taxon>Chordata</taxon>
        <taxon>Craniata</taxon>
        <taxon>Vertebrata</taxon>
        <taxon>Euteleostomi</taxon>
        <taxon>Actinopterygii</taxon>
        <taxon>Neopterygii</taxon>
        <taxon>Teleostei</taxon>
        <taxon>Neoteleostei</taxon>
        <taxon>Acanthomorphata</taxon>
        <taxon>Zeiogadaria</taxon>
        <taxon>Gadariae</taxon>
        <taxon>Gadiformes</taxon>
        <taxon>Gadoidei</taxon>
        <taxon>Gadidae</taxon>
        <taxon>Gadus</taxon>
    </lineage>
</organism>
<keyword evidence="1" id="KW-0175">Coiled coil</keyword>
<evidence type="ECO:0000313" key="3">
    <source>
        <dbReference type="Ensembl" id="ENSGMOP00000048014.1"/>
    </source>
</evidence>
<dbReference type="Ensembl" id="ENSGMOT00000029748.1">
    <property type="protein sequence ID" value="ENSGMOP00000048014.1"/>
    <property type="gene ID" value="ENSGMOG00000027540.1"/>
</dbReference>
<dbReference type="Proteomes" id="UP000694546">
    <property type="component" value="Chromosome 8"/>
</dbReference>
<feature type="coiled-coil region" evidence="1">
    <location>
        <begin position="104"/>
        <end position="141"/>
    </location>
</feature>
<evidence type="ECO:0000256" key="1">
    <source>
        <dbReference type="SAM" id="Coils"/>
    </source>
</evidence>
<dbReference type="InterPro" id="IPR004244">
    <property type="entry name" value="Transposase_22"/>
</dbReference>
<name>A0A8C5BLI0_GADMO</name>
<dbReference type="GeneTree" id="ENSGT00990000205925"/>
<keyword evidence="4" id="KW-1185">Reference proteome</keyword>
<accession>A0A8C5BLI0</accession>
<feature type="region of interest" description="Disordered" evidence="2">
    <location>
        <begin position="13"/>
        <end position="32"/>
    </location>
</feature>
<dbReference type="AlphaFoldDB" id="A0A8C5BLI0"/>
<proteinExistence type="predicted"/>
<sequence>MVWKFKLRMNRMNGRKRGEKQTPISAQPGIDLPDSPVLTAAQVPVKEMDKKEMSELIRSIIREELKAHMDELQPQHNSIKLDVKSCAEKVTGMETVLSGQSDQINELDRECGTLRKICNALQQENQELKDKTDRLEGYSRRFNLRVFGLDRDVEGDNATEYMSALLRDVFTGQRNLPGPPDVEIAHRVAGKGPGPRPMIVRLQRFMVKEAILKMAKSEKVLEYKNMKLKIFPDLTTEMARRRGLFNNVRGKLYRAGIQSGLIHPATLILTFNGEKKIFQKVTEAEKFFEEKIKPSETVNLCGKHAEHRLNNYLLYDKLSKLGWFEFG</sequence>
<evidence type="ECO:0000313" key="4">
    <source>
        <dbReference type="Proteomes" id="UP000694546"/>
    </source>
</evidence>
<dbReference type="Gene3D" id="3.30.250.20">
    <property type="entry name" value="L1 transposable element, C-terminal domain"/>
    <property type="match status" value="1"/>
</dbReference>